<accession>A0ABS6BVX3</accession>
<evidence type="ECO:0000313" key="5">
    <source>
        <dbReference type="Proteomes" id="UP000776252"/>
    </source>
</evidence>
<evidence type="ECO:0000256" key="2">
    <source>
        <dbReference type="SAM" id="SignalP"/>
    </source>
</evidence>
<keyword evidence="2" id="KW-0732">Signal</keyword>
<evidence type="ECO:0000256" key="1">
    <source>
        <dbReference type="SAM" id="MobiDB-lite"/>
    </source>
</evidence>
<feature type="signal peptide" evidence="2">
    <location>
        <begin position="1"/>
        <end position="25"/>
    </location>
</feature>
<dbReference type="CDD" id="cd00118">
    <property type="entry name" value="LysM"/>
    <property type="match status" value="2"/>
</dbReference>
<evidence type="ECO:0000259" key="3">
    <source>
        <dbReference type="PROSITE" id="PS51782"/>
    </source>
</evidence>
<evidence type="ECO:0000313" key="4">
    <source>
        <dbReference type="EMBL" id="MBU3159987.1"/>
    </source>
</evidence>
<feature type="compositionally biased region" description="Polar residues" evidence="1">
    <location>
        <begin position="127"/>
        <end position="149"/>
    </location>
</feature>
<dbReference type="InterPro" id="IPR011105">
    <property type="entry name" value="Cell_wall_hydrolase_SleB"/>
</dbReference>
<dbReference type="Pfam" id="PF07486">
    <property type="entry name" value="Hydrolase_2"/>
    <property type="match status" value="1"/>
</dbReference>
<name>A0ABS6BVX3_9CLOT</name>
<feature type="chain" id="PRO_5047408962" evidence="2">
    <location>
        <begin position="26"/>
        <end position="275"/>
    </location>
</feature>
<sequence>MIKLNLKNTILALTLVLASSSSVYAATYQVKSGDTLSEISNAYNTTTNVLMKNNRLPSGTIQTGQVLDVPTNTYKVVSGDSLYFIAKRYSLPLDEIRKANNKWSDTIYPGDVFKIPSNSENDKKAPHNTTENKQSITQKSSVTQPAPQDNKIINYSNSDVKLLAKLITAEASGESDDAMVSVGATVVNRVQSSKYPNDISSVINQKSAGHYQFTPVMNGMINKTASSSALNAAYKALSGSDPTKGALFFYDGTVTNKWLTSKPVAITLGKLIFAY</sequence>
<feature type="region of interest" description="Disordered" evidence="1">
    <location>
        <begin position="116"/>
        <end position="149"/>
    </location>
</feature>
<feature type="domain" description="LysM" evidence="3">
    <location>
        <begin position="72"/>
        <end position="115"/>
    </location>
</feature>
<dbReference type="Pfam" id="PF01476">
    <property type="entry name" value="LysM"/>
    <property type="match status" value="2"/>
</dbReference>
<dbReference type="PANTHER" id="PTHR33734:SF22">
    <property type="entry name" value="MEMBRANE-BOUND LYTIC MUREIN TRANSGLYCOSYLASE D"/>
    <property type="match status" value="1"/>
</dbReference>
<dbReference type="PANTHER" id="PTHR33734">
    <property type="entry name" value="LYSM DOMAIN-CONTAINING GPI-ANCHORED PROTEIN 2"/>
    <property type="match status" value="1"/>
</dbReference>
<gene>
    <name evidence="4" type="ORF">KPL37_09505</name>
</gene>
<reference evidence="4 5" key="1">
    <citation type="submission" date="2021-06" db="EMBL/GenBank/DDBJ databases">
        <title>Clostridia strains as spoilage organisms.</title>
        <authorList>
            <person name="Wambui J."/>
            <person name="Stephan R."/>
            <person name="Stevens M.J.A."/>
        </authorList>
    </citation>
    <scope>NUCLEOTIDE SEQUENCE [LARGE SCALE GENOMIC DNA]</scope>
    <source>
        <strain evidence="4 5">DSM 14204</strain>
    </source>
</reference>
<proteinExistence type="predicted"/>
<keyword evidence="5" id="KW-1185">Reference proteome</keyword>
<dbReference type="Proteomes" id="UP000776252">
    <property type="component" value="Unassembled WGS sequence"/>
</dbReference>
<dbReference type="EMBL" id="JAHLDV010000017">
    <property type="protein sequence ID" value="MBU3159987.1"/>
    <property type="molecule type" value="Genomic_DNA"/>
</dbReference>
<comment type="caution">
    <text evidence="4">The sequence shown here is derived from an EMBL/GenBank/DDBJ whole genome shotgun (WGS) entry which is preliminary data.</text>
</comment>
<dbReference type="PROSITE" id="PS51782">
    <property type="entry name" value="LYSM"/>
    <property type="match status" value="2"/>
</dbReference>
<protein>
    <submittedName>
        <fullName evidence="4">LysM peptidoglycan-binding domain-containing protein</fullName>
    </submittedName>
</protein>
<dbReference type="InterPro" id="IPR018392">
    <property type="entry name" value="LysM"/>
</dbReference>
<dbReference type="SMART" id="SM00257">
    <property type="entry name" value="LysM"/>
    <property type="match status" value="2"/>
</dbReference>
<organism evidence="4 5">
    <name type="scientific">Clostridium frigoris</name>
    <dbReference type="NCBI Taxonomy" id="205327"/>
    <lineage>
        <taxon>Bacteria</taxon>
        <taxon>Bacillati</taxon>
        <taxon>Bacillota</taxon>
        <taxon>Clostridia</taxon>
        <taxon>Eubacteriales</taxon>
        <taxon>Clostridiaceae</taxon>
        <taxon>Clostridium</taxon>
    </lineage>
</organism>
<feature type="domain" description="LysM" evidence="3">
    <location>
        <begin position="26"/>
        <end position="69"/>
    </location>
</feature>